<dbReference type="Pfam" id="PF13839">
    <property type="entry name" value="PC-Esterase"/>
    <property type="match status" value="1"/>
</dbReference>
<feature type="domain" description="Trichome birefringence-like C-terminal" evidence="8">
    <location>
        <begin position="144"/>
        <end position="274"/>
    </location>
</feature>
<feature type="transmembrane region" description="Helical" evidence="7">
    <location>
        <begin position="36"/>
        <end position="65"/>
    </location>
</feature>
<evidence type="ECO:0000256" key="4">
    <source>
        <dbReference type="ARBA" id="ARBA00022968"/>
    </source>
</evidence>
<dbReference type="InterPro" id="IPR025846">
    <property type="entry name" value="TBL_N"/>
</dbReference>
<dbReference type="InterPro" id="IPR029962">
    <property type="entry name" value="TBL"/>
</dbReference>
<evidence type="ECO:0000256" key="6">
    <source>
        <dbReference type="ARBA" id="ARBA00023136"/>
    </source>
</evidence>
<comment type="similarity">
    <text evidence="2">Belongs to the PC-esterase family. TBL subfamily.</text>
</comment>
<evidence type="ECO:0000256" key="7">
    <source>
        <dbReference type="SAM" id="Phobius"/>
    </source>
</evidence>
<name>A0A2N9EK14_FAGSY</name>
<keyword evidence="6 7" id="KW-0472">Membrane</keyword>
<keyword evidence="4" id="KW-0735">Signal-anchor</keyword>
<evidence type="ECO:0000259" key="9">
    <source>
        <dbReference type="Pfam" id="PF14416"/>
    </source>
</evidence>
<evidence type="ECO:0000313" key="10">
    <source>
        <dbReference type="EMBL" id="SPC75142.1"/>
    </source>
</evidence>
<dbReference type="AlphaFoldDB" id="A0A2N9EK14"/>
<dbReference type="GO" id="GO:0016413">
    <property type="term" value="F:O-acetyltransferase activity"/>
    <property type="evidence" value="ECO:0007669"/>
    <property type="project" value="InterPro"/>
</dbReference>
<sequence length="276" mass="32139">MEIMSRFNWETFGHFKPFYIKGFSFGERMIKGPCQIWFFVSFNALFATGSLIFLLSAMAFGYMYMFPTYSPVINSFGISESNVSNDVSNGTCNVFNGSWVHDESYPLYDASRCPFAERGFNCLANGRKDGRYAEWRWKPNNCNIPRFNARAILEKLRGKRVVFVGDSLSRTQWESLICMLMTGVEDKRSVYEVNGHKITKQIRFLGVRFSSFNFSIDFYRSVFLVQPGPVPRRAPKRVKTVLRLDKMDSISKEWIDSDVLIFNSGHWWTRTKLFEM</sequence>
<dbReference type="InterPro" id="IPR026057">
    <property type="entry name" value="TBL_C"/>
</dbReference>
<evidence type="ECO:0000256" key="3">
    <source>
        <dbReference type="ARBA" id="ARBA00022692"/>
    </source>
</evidence>
<feature type="domain" description="Trichome birefringence-like N-terminal" evidence="9">
    <location>
        <begin position="91"/>
        <end position="143"/>
    </location>
</feature>
<reference evidence="10" key="1">
    <citation type="submission" date="2018-02" db="EMBL/GenBank/DDBJ databases">
        <authorList>
            <person name="Cohen D.B."/>
            <person name="Kent A.D."/>
        </authorList>
    </citation>
    <scope>NUCLEOTIDE SEQUENCE</scope>
</reference>
<protein>
    <submittedName>
        <fullName evidence="10">Uncharacterized protein</fullName>
    </submittedName>
</protein>
<dbReference type="EMBL" id="OIVN01000147">
    <property type="protein sequence ID" value="SPC75142.1"/>
    <property type="molecule type" value="Genomic_DNA"/>
</dbReference>
<evidence type="ECO:0000259" key="8">
    <source>
        <dbReference type="Pfam" id="PF13839"/>
    </source>
</evidence>
<evidence type="ECO:0000256" key="2">
    <source>
        <dbReference type="ARBA" id="ARBA00007727"/>
    </source>
</evidence>
<keyword evidence="3 7" id="KW-0812">Transmembrane</keyword>
<organism evidence="10">
    <name type="scientific">Fagus sylvatica</name>
    <name type="common">Beechnut</name>
    <dbReference type="NCBI Taxonomy" id="28930"/>
    <lineage>
        <taxon>Eukaryota</taxon>
        <taxon>Viridiplantae</taxon>
        <taxon>Streptophyta</taxon>
        <taxon>Embryophyta</taxon>
        <taxon>Tracheophyta</taxon>
        <taxon>Spermatophyta</taxon>
        <taxon>Magnoliopsida</taxon>
        <taxon>eudicotyledons</taxon>
        <taxon>Gunneridae</taxon>
        <taxon>Pentapetalae</taxon>
        <taxon>rosids</taxon>
        <taxon>fabids</taxon>
        <taxon>Fagales</taxon>
        <taxon>Fagaceae</taxon>
        <taxon>Fagus</taxon>
    </lineage>
</organism>
<keyword evidence="5 7" id="KW-1133">Transmembrane helix</keyword>
<evidence type="ECO:0000256" key="1">
    <source>
        <dbReference type="ARBA" id="ARBA00004167"/>
    </source>
</evidence>
<dbReference type="PANTHER" id="PTHR32285">
    <property type="entry name" value="PROTEIN TRICHOME BIREFRINGENCE-LIKE 9-RELATED"/>
    <property type="match status" value="1"/>
</dbReference>
<comment type="subcellular location">
    <subcellularLocation>
        <location evidence="1">Membrane</location>
        <topology evidence="1">Single-pass membrane protein</topology>
    </subcellularLocation>
</comment>
<accession>A0A2N9EK14</accession>
<dbReference type="GO" id="GO:0016020">
    <property type="term" value="C:membrane"/>
    <property type="evidence" value="ECO:0007669"/>
    <property type="project" value="UniProtKB-SubCell"/>
</dbReference>
<gene>
    <name evidence="10" type="ORF">FSB_LOCUS3024</name>
</gene>
<evidence type="ECO:0000256" key="5">
    <source>
        <dbReference type="ARBA" id="ARBA00022989"/>
    </source>
</evidence>
<dbReference type="PANTHER" id="PTHR32285:SF63">
    <property type="entry name" value="OS01G0880400 PROTEIN"/>
    <property type="match status" value="1"/>
</dbReference>
<dbReference type="Pfam" id="PF14416">
    <property type="entry name" value="PMR5N"/>
    <property type="match status" value="1"/>
</dbReference>
<proteinExistence type="inferred from homology"/>
<dbReference type="GO" id="GO:0005794">
    <property type="term" value="C:Golgi apparatus"/>
    <property type="evidence" value="ECO:0007669"/>
    <property type="project" value="TreeGrafter"/>
</dbReference>